<dbReference type="EMBL" id="JAMHKS010000055">
    <property type="protein sequence ID" value="MCU6676133.1"/>
    <property type="molecule type" value="Genomic_DNA"/>
</dbReference>
<dbReference type="Proteomes" id="UP001062027">
    <property type="component" value="Unassembled WGS sequence"/>
</dbReference>
<evidence type="ECO:0000313" key="3">
    <source>
        <dbReference type="Proteomes" id="UP001062027"/>
    </source>
</evidence>
<gene>
    <name evidence="2" type="ORF">M8318_00390</name>
</gene>
<dbReference type="RefSeq" id="WP_262660595.1">
    <property type="nucleotide sequence ID" value="NZ_JAMHKS010000055.1"/>
</dbReference>
<feature type="signal peptide" evidence="1">
    <location>
        <begin position="1"/>
        <end position="19"/>
    </location>
</feature>
<proteinExistence type="predicted"/>
<reference evidence="2" key="1">
    <citation type="submission" date="2022-05" db="EMBL/GenBank/DDBJ databases">
        <title>Description of a novel species of Leclercia; Leclercia tamurae and the Proposal for a Novel Genus Silvania gen. nov. Containing Two Novel Species Silvania hatchlandensis sp. nov. and Silvania confinis sp. nov. Isolated from the Rhizosphere of Oak.</title>
        <authorList>
            <person name="Maddock D.W."/>
            <person name="Brady C.L."/>
            <person name="Denman S."/>
            <person name="Arnold D."/>
        </authorList>
    </citation>
    <scope>NUCLEOTIDE SEQUENCE</scope>
    <source>
        <strain evidence="2">H6S3</strain>
    </source>
</reference>
<evidence type="ECO:0008006" key="4">
    <source>
        <dbReference type="Google" id="ProtNLM"/>
    </source>
</evidence>
<protein>
    <recommendedName>
        <fullName evidence="4">Fimbrial protein</fullName>
    </recommendedName>
</protein>
<comment type="caution">
    <text evidence="2">The sequence shown here is derived from an EMBL/GenBank/DDBJ whole genome shotgun (WGS) entry which is preliminary data.</text>
</comment>
<evidence type="ECO:0000313" key="2">
    <source>
        <dbReference type="EMBL" id="MCU6676133.1"/>
    </source>
</evidence>
<feature type="chain" id="PRO_5046467823" description="Fimbrial protein" evidence="1">
    <location>
        <begin position="20"/>
        <end position="176"/>
    </location>
</feature>
<keyword evidence="3" id="KW-1185">Reference proteome</keyword>
<accession>A0ABT2R5J5</accession>
<evidence type="ECO:0000256" key="1">
    <source>
        <dbReference type="SAM" id="SignalP"/>
    </source>
</evidence>
<sequence>MKAYLLMVAALIAPTCSWAECQLISSQQKVTYSKLSAAERQQAGSETISLPEKQIQLQVVCSEPHRIRLLLGSNLSQNGTFSLGEQGEMLITASSAYVDDQPVRIALVQSSDAIPQSGGSDKMTVALNQGLAFMNGGEIHGKTASVSLTVASKIKPGNITERTTWRGNLNIKLDVQ</sequence>
<organism evidence="2 3">
    <name type="scientific">Leclercia tamurae</name>
    <dbReference type="NCBI Taxonomy" id="2926467"/>
    <lineage>
        <taxon>Bacteria</taxon>
        <taxon>Pseudomonadati</taxon>
        <taxon>Pseudomonadota</taxon>
        <taxon>Gammaproteobacteria</taxon>
        <taxon>Enterobacterales</taxon>
        <taxon>Enterobacteriaceae</taxon>
        <taxon>Leclercia</taxon>
    </lineage>
</organism>
<name>A0ABT2R5J5_9ENTR</name>
<keyword evidence="1" id="KW-0732">Signal</keyword>